<dbReference type="OrthoDB" id="277577at2"/>
<dbReference type="RefSeq" id="WP_011639416.1">
    <property type="nucleotide sequence ID" value="NC_008345.1"/>
</dbReference>
<organism evidence="1 2">
    <name type="scientific">Shewanella frigidimarina (strain NCIMB 400)</name>
    <dbReference type="NCBI Taxonomy" id="318167"/>
    <lineage>
        <taxon>Bacteria</taxon>
        <taxon>Pseudomonadati</taxon>
        <taxon>Pseudomonadota</taxon>
        <taxon>Gammaproteobacteria</taxon>
        <taxon>Alteromonadales</taxon>
        <taxon>Shewanellaceae</taxon>
        <taxon>Shewanella</taxon>
    </lineage>
</organism>
<accession>Q07VY0</accession>
<evidence type="ECO:0000313" key="1">
    <source>
        <dbReference type="EMBL" id="ABI73834.1"/>
    </source>
</evidence>
<sequence length="178" mass="19845" precursor="true">MKNSNLSRQLLYSLLVVGAILLPRVSMAQNAFELKAALTYNFAKFTQWPEARLNTSSAWKICFFGNQYHDSFMGLSDKTLGTQSVMAIELSGISQIDQCDVVFVDTNSRELTHRLLVAVDNKAILTVSDITGFAMQGGMIEIVEQDKRLYFKVNMQVVAKSGLTISSQVLKLALEVKR</sequence>
<dbReference type="InterPro" id="IPR025293">
    <property type="entry name" value="YfiR/HmsC-like"/>
</dbReference>
<dbReference type="AlphaFoldDB" id="Q07VY0"/>
<dbReference type="Pfam" id="PF13689">
    <property type="entry name" value="DUF4154"/>
    <property type="match status" value="1"/>
</dbReference>
<dbReference type="eggNOG" id="ENOG5032YBM">
    <property type="taxonomic scope" value="Bacteria"/>
</dbReference>
<reference evidence="1 2" key="1">
    <citation type="submission" date="2006-08" db="EMBL/GenBank/DDBJ databases">
        <title>Complete sequence of Shewanella frigidimarina NCIMB 400.</title>
        <authorList>
            <consortium name="US DOE Joint Genome Institute"/>
            <person name="Copeland A."/>
            <person name="Lucas S."/>
            <person name="Lapidus A."/>
            <person name="Barry K."/>
            <person name="Detter J.C."/>
            <person name="Glavina del Rio T."/>
            <person name="Hammon N."/>
            <person name="Israni S."/>
            <person name="Dalin E."/>
            <person name="Tice H."/>
            <person name="Pitluck S."/>
            <person name="Fredrickson J.K."/>
            <person name="Kolker E."/>
            <person name="McCuel L.A."/>
            <person name="DiChristina T."/>
            <person name="Nealson K.H."/>
            <person name="Newman D."/>
            <person name="Tiedje J.M."/>
            <person name="Zhou J."/>
            <person name="Romine M.F."/>
            <person name="Culley D.E."/>
            <person name="Serres M."/>
            <person name="Chertkov O."/>
            <person name="Brettin T."/>
            <person name="Bruce D."/>
            <person name="Han C."/>
            <person name="Tapia R."/>
            <person name="Gilna P."/>
            <person name="Schmutz J."/>
            <person name="Larimer F."/>
            <person name="Land M."/>
            <person name="Hauser L."/>
            <person name="Kyrpides N."/>
            <person name="Mikhailova N."/>
            <person name="Richardson P."/>
        </authorList>
    </citation>
    <scope>NUCLEOTIDE SEQUENCE [LARGE SCALE GENOMIC DNA]</scope>
    <source>
        <strain evidence="1 2">NCIMB 400</strain>
    </source>
</reference>
<dbReference type="STRING" id="318167.Sfri_4009"/>
<dbReference type="KEGG" id="sfr:Sfri_4009"/>
<evidence type="ECO:0008006" key="3">
    <source>
        <dbReference type="Google" id="ProtNLM"/>
    </source>
</evidence>
<evidence type="ECO:0000313" key="2">
    <source>
        <dbReference type="Proteomes" id="UP000000684"/>
    </source>
</evidence>
<gene>
    <name evidence="1" type="ordered locus">Sfri_4009</name>
</gene>
<dbReference type="Proteomes" id="UP000000684">
    <property type="component" value="Chromosome"/>
</dbReference>
<dbReference type="EMBL" id="CP000447">
    <property type="protein sequence ID" value="ABI73834.1"/>
    <property type="molecule type" value="Genomic_DNA"/>
</dbReference>
<protein>
    <recommendedName>
        <fullName evidence="3">Transmembrane protein</fullName>
    </recommendedName>
</protein>
<keyword evidence="2" id="KW-1185">Reference proteome</keyword>
<name>Q07VY0_SHEFN</name>
<dbReference type="GeneID" id="41839362"/>
<dbReference type="HOGENOM" id="CLU_093136_1_1_6"/>
<proteinExistence type="predicted"/>